<dbReference type="InterPro" id="IPR014721">
    <property type="entry name" value="Ribsml_uS5_D2-typ_fold_subgr"/>
</dbReference>
<evidence type="ECO:0000313" key="17">
    <source>
        <dbReference type="Proteomes" id="UP000730482"/>
    </source>
</evidence>
<evidence type="ECO:0000256" key="6">
    <source>
        <dbReference type="ARBA" id="ARBA00022679"/>
    </source>
</evidence>
<evidence type="ECO:0000256" key="12">
    <source>
        <dbReference type="ARBA" id="ARBA00049954"/>
    </source>
</evidence>
<dbReference type="Gene3D" id="3.30.230.10">
    <property type="match status" value="1"/>
</dbReference>
<evidence type="ECO:0000256" key="5">
    <source>
        <dbReference type="ARBA" id="ARBA00022605"/>
    </source>
</evidence>
<dbReference type="HAMAP" id="MF_00384">
    <property type="entry name" value="Homoser_kinase"/>
    <property type="match status" value="1"/>
</dbReference>
<dbReference type="EMBL" id="JAAFYZ010000197">
    <property type="protein sequence ID" value="MBS2552577.1"/>
    <property type="molecule type" value="Genomic_DNA"/>
</dbReference>
<keyword evidence="6 13" id="KW-0808">Transferase</keyword>
<dbReference type="PIRSF" id="PIRSF000676">
    <property type="entry name" value="Homoser_kin"/>
    <property type="match status" value="1"/>
</dbReference>
<feature type="binding site" evidence="13">
    <location>
        <begin position="95"/>
        <end position="105"/>
    </location>
    <ligand>
        <name>ATP</name>
        <dbReference type="ChEBI" id="CHEBI:30616"/>
    </ligand>
</feature>
<dbReference type="PRINTS" id="PR00958">
    <property type="entry name" value="HOMSERKINASE"/>
</dbReference>
<proteinExistence type="inferred from homology"/>
<keyword evidence="9 13" id="KW-0418">Kinase</keyword>
<dbReference type="PROSITE" id="PS00627">
    <property type="entry name" value="GHMP_KINASES_ATP"/>
    <property type="match status" value="1"/>
</dbReference>
<evidence type="ECO:0000256" key="10">
    <source>
        <dbReference type="ARBA" id="ARBA00022840"/>
    </source>
</evidence>
<dbReference type="InterPro" id="IPR020568">
    <property type="entry name" value="Ribosomal_Su5_D2-typ_SF"/>
</dbReference>
<gene>
    <name evidence="13" type="primary">thrB</name>
    <name evidence="16" type="ORF">KGQ19_37550</name>
</gene>
<keyword evidence="5 13" id="KW-0028">Amino-acid biosynthesis</keyword>
<evidence type="ECO:0000259" key="14">
    <source>
        <dbReference type="Pfam" id="PF00288"/>
    </source>
</evidence>
<evidence type="ECO:0000259" key="15">
    <source>
        <dbReference type="Pfam" id="PF08544"/>
    </source>
</evidence>
<evidence type="ECO:0000256" key="11">
    <source>
        <dbReference type="ARBA" id="ARBA00049375"/>
    </source>
</evidence>
<organism evidence="16 17">
    <name type="scientific">Catenulispora pinistramenti</name>
    <dbReference type="NCBI Taxonomy" id="2705254"/>
    <lineage>
        <taxon>Bacteria</taxon>
        <taxon>Bacillati</taxon>
        <taxon>Actinomycetota</taxon>
        <taxon>Actinomycetes</taxon>
        <taxon>Catenulisporales</taxon>
        <taxon>Catenulisporaceae</taxon>
        <taxon>Catenulispora</taxon>
    </lineage>
</organism>
<dbReference type="RefSeq" id="WP_212018288.1">
    <property type="nucleotide sequence ID" value="NZ_JAAFYZ010000197.1"/>
</dbReference>
<evidence type="ECO:0000256" key="8">
    <source>
        <dbReference type="ARBA" id="ARBA00022741"/>
    </source>
</evidence>
<keyword evidence="17" id="KW-1185">Reference proteome</keyword>
<dbReference type="PANTHER" id="PTHR20861:SF1">
    <property type="entry name" value="HOMOSERINE KINASE"/>
    <property type="match status" value="1"/>
</dbReference>
<dbReference type="PANTHER" id="PTHR20861">
    <property type="entry name" value="HOMOSERINE/4-DIPHOSPHOCYTIDYL-2-C-METHYL-D-ERYTHRITOL KINASE"/>
    <property type="match status" value="1"/>
</dbReference>
<dbReference type="NCBIfam" id="TIGR00191">
    <property type="entry name" value="thrB"/>
    <property type="match status" value="1"/>
</dbReference>
<evidence type="ECO:0000256" key="9">
    <source>
        <dbReference type="ARBA" id="ARBA00022777"/>
    </source>
</evidence>
<dbReference type="InterPro" id="IPR000870">
    <property type="entry name" value="Homoserine_kinase"/>
</dbReference>
<dbReference type="Pfam" id="PF00288">
    <property type="entry name" value="GHMP_kinases_N"/>
    <property type="match status" value="1"/>
</dbReference>
<comment type="similarity">
    <text evidence="2 13">Belongs to the GHMP kinase family. Homoserine kinase subfamily.</text>
</comment>
<dbReference type="Gene3D" id="3.30.70.890">
    <property type="entry name" value="GHMP kinase, C-terminal domain"/>
    <property type="match status" value="1"/>
</dbReference>
<evidence type="ECO:0000256" key="4">
    <source>
        <dbReference type="ARBA" id="ARBA00017858"/>
    </source>
</evidence>
<dbReference type="Pfam" id="PF08544">
    <property type="entry name" value="GHMP_kinases_C"/>
    <property type="match status" value="1"/>
</dbReference>
<protein>
    <recommendedName>
        <fullName evidence="4 13">Homoserine kinase</fullName>
        <shortName evidence="13">HK</shortName>
        <shortName evidence="13">HSK</shortName>
        <ecNumber evidence="3 13">2.7.1.39</ecNumber>
    </recommendedName>
</protein>
<reference evidence="16 17" key="1">
    <citation type="submission" date="2020-02" db="EMBL/GenBank/DDBJ databases">
        <title>Acidophilic actinobacteria isolated from forest soil.</title>
        <authorList>
            <person name="Golinska P."/>
        </authorList>
    </citation>
    <scope>NUCLEOTIDE SEQUENCE [LARGE SCALE GENOMIC DNA]</scope>
    <source>
        <strain evidence="16 17">NL8</strain>
    </source>
</reference>
<evidence type="ECO:0000256" key="3">
    <source>
        <dbReference type="ARBA" id="ARBA00012078"/>
    </source>
</evidence>
<keyword evidence="8 13" id="KW-0547">Nucleotide-binding</keyword>
<sequence length="348" mass="35242">MPSPVFRAAPVRVRVPATSANLGPGFDSLGLALGWYDEVMVRIADAGLRVDVAGEGADTVARDEGHLVVRAMRAAFDRLGARPPGLELVCANRIPHARGLGSSAAAICAGIVAARALTVGATLSDDEVFQLAAELEGHPDNVAACLRGGFTIAWLDQAGEISDAAADTARVLRVEPAESVRAVAFVPEAGLSTEVARALLPKLVPHADAARNAGRTALLTAALTQGRADLLLAATQDRLHQDYRAPAMPGAAALIAELRAAGHAAVVSGAGPTVLVLTTEDQVEAVIKVGTAAAPAGWRALGLAVDAAGAVSLNATEGAGRGMDSGTDIGTNIGTDIGKDSNPRHGGL</sequence>
<name>A0ABS5L2M0_9ACTN</name>
<keyword evidence="10 13" id="KW-0067">ATP-binding</keyword>
<dbReference type="GO" id="GO:0004413">
    <property type="term" value="F:homoserine kinase activity"/>
    <property type="evidence" value="ECO:0007669"/>
    <property type="project" value="UniProtKB-EC"/>
</dbReference>
<dbReference type="InterPro" id="IPR006203">
    <property type="entry name" value="GHMP_knse_ATP-bd_CS"/>
</dbReference>
<dbReference type="SUPFAM" id="SSF54211">
    <property type="entry name" value="Ribosomal protein S5 domain 2-like"/>
    <property type="match status" value="1"/>
</dbReference>
<evidence type="ECO:0000256" key="1">
    <source>
        <dbReference type="ARBA" id="ARBA00005015"/>
    </source>
</evidence>
<evidence type="ECO:0000313" key="16">
    <source>
        <dbReference type="EMBL" id="MBS2552577.1"/>
    </source>
</evidence>
<dbReference type="EC" id="2.7.1.39" evidence="3 13"/>
<dbReference type="InterPro" id="IPR006204">
    <property type="entry name" value="GHMP_kinase_N_dom"/>
</dbReference>
<comment type="function">
    <text evidence="12 13">Catalyzes the ATP-dependent phosphorylation of L-homoserine to L-homoserine phosphate.</text>
</comment>
<dbReference type="SUPFAM" id="SSF55060">
    <property type="entry name" value="GHMP Kinase, C-terminal domain"/>
    <property type="match status" value="1"/>
</dbReference>
<accession>A0ABS5L2M0</accession>
<keyword evidence="13" id="KW-0963">Cytoplasm</keyword>
<evidence type="ECO:0000256" key="13">
    <source>
        <dbReference type="HAMAP-Rule" id="MF_00384"/>
    </source>
</evidence>
<evidence type="ECO:0000256" key="7">
    <source>
        <dbReference type="ARBA" id="ARBA00022697"/>
    </source>
</evidence>
<dbReference type="InterPro" id="IPR013750">
    <property type="entry name" value="GHMP_kinase_C_dom"/>
</dbReference>
<comment type="caution">
    <text evidence="16">The sequence shown here is derived from an EMBL/GenBank/DDBJ whole genome shotgun (WGS) entry which is preliminary data.</text>
</comment>
<comment type="subcellular location">
    <subcellularLocation>
        <location evidence="13">Cytoplasm</location>
    </subcellularLocation>
</comment>
<dbReference type="Proteomes" id="UP000730482">
    <property type="component" value="Unassembled WGS sequence"/>
</dbReference>
<comment type="pathway">
    <text evidence="1 13">Amino-acid biosynthesis; L-threonine biosynthesis; L-threonine from L-aspartate: step 4/5.</text>
</comment>
<comment type="catalytic activity">
    <reaction evidence="11 13">
        <text>L-homoserine + ATP = O-phospho-L-homoserine + ADP + H(+)</text>
        <dbReference type="Rhea" id="RHEA:13985"/>
        <dbReference type="ChEBI" id="CHEBI:15378"/>
        <dbReference type="ChEBI" id="CHEBI:30616"/>
        <dbReference type="ChEBI" id="CHEBI:57476"/>
        <dbReference type="ChEBI" id="CHEBI:57590"/>
        <dbReference type="ChEBI" id="CHEBI:456216"/>
        <dbReference type="EC" id="2.7.1.39"/>
    </reaction>
</comment>
<evidence type="ECO:0000256" key="2">
    <source>
        <dbReference type="ARBA" id="ARBA00007370"/>
    </source>
</evidence>
<keyword evidence="7 13" id="KW-0791">Threonine biosynthesis</keyword>
<feature type="domain" description="GHMP kinase C-terminal" evidence="15">
    <location>
        <begin position="227"/>
        <end position="288"/>
    </location>
</feature>
<feature type="domain" description="GHMP kinase N-terminal" evidence="14">
    <location>
        <begin position="67"/>
        <end position="149"/>
    </location>
</feature>
<dbReference type="InterPro" id="IPR036554">
    <property type="entry name" value="GHMP_kinase_C_sf"/>
</dbReference>